<dbReference type="PANTHER" id="PTHR38011:SF11">
    <property type="entry name" value="2,5-DIAMINO-6-RIBOSYLAMINO-4(3H)-PYRIMIDINONE 5'-PHOSPHATE REDUCTASE"/>
    <property type="match status" value="1"/>
</dbReference>
<accession>A0ABW0I8N1</accession>
<dbReference type="EMBL" id="JBHSMA010000002">
    <property type="protein sequence ID" value="MFC5409659.1"/>
    <property type="molecule type" value="Genomic_DNA"/>
</dbReference>
<name>A0ABW0I8N1_9BACT</name>
<dbReference type="RefSeq" id="WP_379843960.1">
    <property type="nucleotide sequence ID" value="NZ_JBHSMA010000002.1"/>
</dbReference>
<dbReference type="InterPro" id="IPR024072">
    <property type="entry name" value="DHFR-like_dom_sf"/>
</dbReference>
<dbReference type="Proteomes" id="UP001596106">
    <property type="component" value="Unassembled WGS sequence"/>
</dbReference>
<gene>
    <name evidence="2" type="ORF">ACFPMF_10090</name>
</gene>
<proteinExistence type="predicted"/>
<organism evidence="2 3">
    <name type="scientific">Larkinella bovis</name>
    <dbReference type="NCBI Taxonomy" id="683041"/>
    <lineage>
        <taxon>Bacteria</taxon>
        <taxon>Pseudomonadati</taxon>
        <taxon>Bacteroidota</taxon>
        <taxon>Cytophagia</taxon>
        <taxon>Cytophagales</taxon>
        <taxon>Spirosomataceae</taxon>
        <taxon>Larkinella</taxon>
    </lineage>
</organism>
<evidence type="ECO:0000259" key="1">
    <source>
        <dbReference type="Pfam" id="PF01872"/>
    </source>
</evidence>
<evidence type="ECO:0000313" key="3">
    <source>
        <dbReference type="Proteomes" id="UP001596106"/>
    </source>
</evidence>
<dbReference type="Gene3D" id="3.40.430.10">
    <property type="entry name" value="Dihydrofolate Reductase, subunit A"/>
    <property type="match status" value="1"/>
</dbReference>
<feature type="domain" description="Bacterial bifunctional deaminase-reductase C-terminal" evidence="1">
    <location>
        <begin position="10"/>
        <end position="160"/>
    </location>
</feature>
<evidence type="ECO:0000313" key="2">
    <source>
        <dbReference type="EMBL" id="MFC5409659.1"/>
    </source>
</evidence>
<comment type="caution">
    <text evidence="2">The sequence shown here is derived from an EMBL/GenBank/DDBJ whole genome shotgun (WGS) entry which is preliminary data.</text>
</comment>
<dbReference type="InterPro" id="IPR002734">
    <property type="entry name" value="RibDG_C"/>
</dbReference>
<dbReference type="PANTHER" id="PTHR38011">
    <property type="entry name" value="DIHYDROFOLATE REDUCTASE FAMILY PROTEIN (AFU_ORTHOLOGUE AFUA_8G06820)"/>
    <property type="match status" value="1"/>
</dbReference>
<sequence length="168" mass="18838">MDWVMFQWDDALKNYVSELTEPIDTIVLGRKLAEGFIPYWASVAVNPEDPQVEAGKKFTETPKVVFSKTLQQSEWDNTVVATGDLMDEITALKAQEGRDIIAYGGATFVSSLIRQNLIDDFHLFINPVSIGSGMPIFKDRDSYQNLTLVKATSFDCGIVVLHYQPKQS</sequence>
<dbReference type="SUPFAM" id="SSF53597">
    <property type="entry name" value="Dihydrofolate reductase-like"/>
    <property type="match status" value="1"/>
</dbReference>
<dbReference type="InterPro" id="IPR050765">
    <property type="entry name" value="Riboflavin_Biosynth_HTPR"/>
</dbReference>
<protein>
    <submittedName>
        <fullName evidence="2">Dihydrofolate reductase family protein</fullName>
    </submittedName>
</protein>
<reference evidence="3" key="1">
    <citation type="journal article" date="2019" name="Int. J. Syst. Evol. Microbiol.">
        <title>The Global Catalogue of Microorganisms (GCM) 10K type strain sequencing project: providing services to taxonomists for standard genome sequencing and annotation.</title>
        <authorList>
            <consortium name="The Broad Institute Genomics Platform"/>
            <consortium name="The Broad Institute Genome Sequencing Center for Infectious Disease"/>
            <person name="Wu L."/>
            <person name="Ma J."/>
        </authorList>
    </citation>
    <scope>NUCLEOTIDE SEQUENCE [LARGE SCALE GENOMIC DNA]</scope>
    <source>
        <strain evidence="3">CCUG 55250</strain>
    </source>
</reference>
<dbReference type="Pfam" id="PF01872">
    <property type="entry name" value="RibD_C"/>
    <property type="match status" value="1"/>
</dbReference>
<keyword evidence="3" id="KW-1185">Reference proteome</keyword>